<dbReference type="PATRIC" id="fig|42253.5.peg.3939"/>
<sequence length="379" mass="42635">MHRAVIEYDRTVSYVEADLLLLNIARARHHRPVHFTAVSSVAATFDFRTSAGIRGGLGSATDAVDRPINLEYGVSVAENPTITIVPITGEEFTKRVLRPLDEDKFEFLVHQGYDINMVLRLMARGMAIETEEGPRVLFNQPSQGDGFVEFRQRLLQLASLDEQRQLHIGPVLFEESQAVRTNRAPNPDEVVAALEKGFRWEADGEGKVHTVRRKAVGRLLIANYDPNRLPNEERRRLHEEAQRYPPDYILVDVRPGFPGGEFPLRGSILLRSLNAILGFVARSIDEEPESLVPPDPRTKMAGIRNPAKTLEIEESASPPDGYEFSVQFDGRYYSIRKFPVSQGMVPSWNQEAFAVLSNLFQMTVTDLTRYPTPAIAIAK</sequence>
<dbReference type="EMBL" id="CP011801">
    <property type="protein sequence ID" value="ALA60377.1"/>
    <property type="molecule type" value="Genomic_DNA"/>
</dbReference>
<organism evidence="1 2">
    <name type="scientific">Nitrospira moscoviensis</name>
    <dbReference type="NCBI Taxonomy" id="42253"/>
    <lineage>
        <taxon>Bacteria</taxon>
        <taxon>Pseudomonadati</taxon>
        <taxon>Nitrospirota</taxon>
        <taxon>Nitrospiria</taxon>
        <taxon>Nitrospirales</taxon>
        <taxon>Nitrospiraceae</taxon>
        <taxon>Nitrospira</taxon>
    </lineage>
</organism>
<gene>
    <name evidence="1" type="ORF">NITMOv2_3993</name>
</gene>
<keyword evidence="2" id="KW-1185">Reference proteome</keyword>
<protein>
    <submittedName>
        <fullName evidence="1">Uncharacterized protein</fullName>
    </submittedName>
</protein>
<name>A0A0K2GID5_NITMO</name>
<dbReference type="AlphaFoldDB" id="A0A0K2GID5"/>
<dbReference type="STRING" id="42253.NITMOv2_3993"/>
<evidence type="ECO:0000313" key="2">
    <source>
        <dbReference type="Proteomes" id="UP000069205"/>
    </source>
</evidence>
<proteinExistence type="predicted"/>
<dbReference type="Proteomes" id="UP000069205">
    <property type="component" value="Chromosome"/>
</dbReference>
<accession>A0A0K2GID5</accession>
<dbReference type="KEGG" id="nmv:NITMOv2_3993"/>
<evidence type="ECO:0000313" key="1">
    <source>
        <dbReference type="EMBL" id="ALA60377.1"/>
    </source>
</evidence>
<reference evidence="1 2" key="1">
    <citation type="journal article" date="2015" name="Proc. Natl. Acad. Sci. U.S.A.">
        <title>Expanded metabolic versatility of ubiquitous nitrite-oxidizing bacteria from the genus Nitrospira.</title>
        <authorList>
            <person name="Koch H."/>
            <person name="Lucker S."/>
            <person name="Albertsen M."/>
            <person name="Kitzinger K."/>
            <person name="Herbold C."/>
            <person name="Spieck E."/>
            <person name="Nielsen P.H."/>
            <person name="Wagner M."/>
            <person name="Daims H."/>
        </authorList>
    </citation>
    <scope>NUCLEOTIDE SEQUENCE [LARGE SCALE GENOMIC DNA]</scope>
    <source>
        <strain evidence="1 2">NSP M-1</strain>
    </source>
</reference>